<dbReference type="STRING" id="296587.C1E1B2"/>
<evidence type="ECO:0000313" key="3">
    <source>
        <dbReference type="Proteomes" id="UP000002009"/>
    </source>
</evidence>
<accession>C1E1B2</accession>
<keyword evidence="3" id="KW-1185">Reference proteome</keyword>
<evidence type="ECO:0008006" key="4">
    <source>
        <dbReference type="Google" id="ProtNLM"/>
    </source>
</evidence>
<sequence>MAAQIRAATATGIAHARRRRMPSRCARAFRAAASGSISGARSESDERTDAVRARLMRELARGRTGSVPRVMGPIVSEPRPDDGVVIDRLTLAPESRNEGLEHAVPVAVVRPHGDWDDALPVVAFLHGTGGDTEGLMPQLMSIAARGYVAVGVDAPCHGRRLEPGSAAHVADGDDDERSHHPSKSSAGAPAAEGLGHGSGNSRERTFERYGAALVAAWRRGNIEGENGTGSGGNEGSRRGDARPFLFDGAWDALRALRFVTRGDEYGDLTDPSRVGIGGISLGGMYAWLAGAADPGLVTGAVAPIVGVQHFAWGLLNDSWRARADSLPPALFAAAAEELVGDPSAVDAGIVGAVYRRICPGLIDELDGPATLPLISPRPLLVVNGELDPRCPFPGLMNAVTETRAAYASVGKTSLFRTLVQRRTPHRCTPEMVDVVNRWFDETLRPARPDVALPTRGHLDPNTWIEL</sequence>
<reference evidence="2 3" key="1">
    <citation type="journal article" date="2009" name="Science">
        <title>Green evolution and dynamic adaptations revealed by genomes of the marine picoeukaryotes Micromonas.</title>
        <authorList>
            <person name="Worden A.Z."/>
            <person name="Lee J.H."/>
            <person name="Mock T."/>
            <person name="Rouze P."/>
            <person name="Simmons M.P."/>
            <person name="Aerts A.L."/>
            <person name="Allen A.E."/>
            <person name="Cuvelier M.L."/>
            <person name="Derelle E."/>
            <person name="Everett M.V."/>
            <person name="Foulon E."/>
            <person name="Grimwood J."/>
            <person name="Gundlach H."/>
            <person name="Henrissat B."/>
            <person name="Napoli C."/>
            <person name="McDonald S.M."/>
            <person name="Parker M.S."/>
            <person name="Rombauts S."/>
            <person name="Salamov A."/>
            <person name="Von Dassow P."/>
            <person name="Badger J.H."/>
            <person name="Coutinho P.M."/>
            <person name="Demir E."/>
            <person name="Dubchak I."/>
            <person name="Gentemann C."/>
            <person name="Eikrem W."/>
            <person name="Gready J.E."/>
            <person name="John U."/>
            <person name="Lanier W."/>
            <person name="Lindquist E.A."/>
            <person name="Lucas S."/>
            <person name="Mayer K.F."/>
            <person name="Moreau H."/>
            <person name="Not F."/>
            <person name="Otillar R."/>
            <person name="Panaud O."/>
            <person name="Pangilinan J."/>
            <person name="Paulsen I."/>
            <person name="Piegu B."/>
            <person name="Poliakov A."/>
            <person name="Robbens S."/>
            <person name="Schmutz J."/>
            <person name="Toulza E."/>
            <person name="Wyss T."/>
            <person name="Zelensky A."/>
            <person name="Zhou K."/>
            <person name="Armbrust E.V."/>
            <person name="Bhattacharya D."/>
            <person name="Goodenough U.W."/>
            <person name="Van de Peer Y."/>
            <person name="Grigoriev I.V."/>
        </authorList>
    </citation>
    <scope>NUCLEOTIDE SEQUENCE [LARGE SCALE GENOMIC DNA]</scope>
    <source>
        <strain evidence="3">RCC299 / NOUM17</strain>
    </source>
</reference>
<dbReference type="AlphaFoldDB" id="C1E1B2"/>
<dbReference type="eggNOG" id="ENOG502QVWM">
    <property type="taxonomic scope" value="Eukaryota"/>
</dbReference>
<evidence type="ECO:0000256" key="1">
    <source>
        <dbReference type="SAM" id="MobiDB-lite"/>
    </source>
</evidence>
<dbReference type="Proteomes" id="UP000002009">
    <property type="component" value="Chromosome 3"/>
</dbReference>
<gene>
    <name evidence="2" type="ORF">MICPUN_56808</name>
</gene>
<dbReference type="InParanoid" id="C1E1B2"/>
<dbReference type="SUPFAM" id="SSF53474">
    <property type="entry name" value="alpha/beta-Hydrolases"/>
    <property type="match status" value="1"/>
</dbReference>
<dbReference type="PANTHER" id="PTHR47381">
    <property type="entry name" value="ALPHA/BETA-HYDROLASES SUPERFAMILY PROTEIN"/>
    <property type="match status" value="1"/>
</dbReference>
<dbReference type="EMBL" id="CP001324">
    <property type="protein sequence ID" value="ACO62141.1"/>
    <property type="molecule type" value="Genomic_DNA"/>
</dbReference>
<dbReference type="GeneID" id="8241640"/>
<dbReference type="RefSeq" id="XP_002500883.1">
    <property type="nucleotide sequence ID" value="XM_002500837.1"/>
</dbReference>
<dbReference type="KEGG" id="mis:MICPUN_56808"/>
<dbReference type="OrthoDB" id="2152248at2759"/>
<feature type="region of interest" description="Disordered" evidence="1">
    <location>
        <begin position="159"/>
        <end position="202"/>
    </location>
</feature>
<proteinExistence type="predicted"/>
<name>C1E1B2_MICCC</name>
<dbReference type="Gene3D" id="3.40.50.1820">
    <property type="entry name" value="alpha/beta hydrolase"/>
    <property type="match status" value="1"/>
</dbReference>
<dbReference type="FunCoup" id="C1E1B2">
    <property type="interactions" value="18"/>
</dbReference>
<feature type="region of interest" description="Disordered" evidence="1">
    <location>
        <begin position="1"/>
        <end position="21"/>
    </location>
</feature>
<protein>
    <recommendedName>
        <fullName evidence="4">Serine aminopeptidase S33 domain-containing protein</fullName>
    </recommendedName>
</protein>
<evidence type="ECO:0000313" key="2">
    <source>
        <dbReference type="EMBL" id="ACO62141.1"/>
    </source>
</evidence>
<dbReference type="PANTHER" id="PTHR47381:SF3">
    <property type="entry name" value="ALPHA_BETA-HYDROLASES SUPERFAMILY PROTEIN"/>
    <property type="match status" value="1"/>
</dbReference>
<organism evidence="2 3">
    <name type="scientific">Micromonas commoda (strain RCC299 / NOUM17 / CCMP2709)</name>
    <name type="common">Picoplanktonic green alga</name>
    <dbReference type="NCBI Taxonomy" id="296587"/>
    <lineage>
        <taxon>Eukaryota</taxon>
        <taxon>Viridiplantae</taxon>
        <taxon>Chlorophyta</taxon>
        <taxon>Mamiellophyceae</taxon>
        <taxon>Mamiellales</taxon>
        <taxon>Mamiellaceae</taxon>
        <taxon>Micromonas</taxon>
    </lineage>
</organism>
<dbReference type="InterPro" id="IPR029058">
    <property type="entry name" value="AB_hydrolase_fold"/>
</dbReference>